<keyword evidence="5" id="KW-0547">Nucleotide-binding</keyword>
<dbReference type="Pfam" id="PF02020">
    <property type="entry name" value="W2"/>
    <property type="match status" value="1"/>
</dbReference>
<dbReference type="SUPFAM" id="SSF100966">
    <property type="entry name" value="Translation initiation factor 2 beta, aIF2beta, N-terminal domain"/>
    <property type="match status" value="1"/>
</dbReference>
<dbReference type="SUPFAM" id="SSF75689">
    <property type="entry name" value="Zinc-binding domain of translation initiation factor 2 beta"/>
    <property type="match status" value="1"/>
</dbReference>
<dbReference type="PANTHER" id="PTHR23001:SF7">
    <property type="entry name" value="EUKARYOTIC TRANSLATION INITIATION FACTOR 5"/>
    <property type="match status" value="1"/>
</dbReference>
<keyword evidence="4" id="KW-0597">Phosphoprotein</keyword>
<dbReference type="InterPro" id="IPR002735">
    <property type="entry name" value="Transl_init_fac_IF2/IF5_dom"/>
</dbReference>
<feature type="region of interest" description="Disordered" evidence="8">
    <location>
        <begin position="359"/>
        <end position="403"/>
    </location>
</feature>
<keyword evidence="11" id="KW-1185">Reference proteome</keyword>
<dbReference type="CDD" id="cd11561">
    <property type="entry name" value="W2_eIF5"/>
    <property type="match status" value="1"/>
</dbReference>
<dbReference type="SMART" id="SM00515">
    <property type="entry name" value="eIF5C"/>
    <property type="match status" value="1"/>
</dbReference>
<dbReference type="OrthoDB" id="10250831at2759"/>
<dbReference type="PANTHER" id="PTHR23001">
    <property type="entry name" value="EUKARYOTIC TRANSLATION INITIATION FACTOR"/>
    <property type="match status" value="1"/>
</dbReference>
<protein>
    <recommendedName>
        <fullName evidence="2">Eukaryotic translation initiation factor 5</fullName>
    </recommendedName>
</protein>
<evidence type="ECO:0000256" key="8">
    <source>
        <dbReference type="SAM" id="MobiDB-lite"/>
    </source>
</evidence>
<dbReference type="Proteomes" id="UP000789390">
    <property type="component" value="Unassembled WGS sequence"/>
</dbReference>
<dbReference type="GO" id="GO:0071074">
    <property type="term" value="F:eukaryotic initiation factor eIF2 binding"/>
    <property type="evidence" value="ECO:0007669"/>
    <property type="project" value="TreeGrafter"/>
</dbReference>
<dbReference type="InterPro" id="IPR016024">
    <property type="entry name" value="ARM-type_fold"/>
</dbReference>
<feature type="compositionally biased region" description="Acidic residues" evidence="8">
    <location>
        <begin position="591"/>
        <end position="608"/>
    </location>
</feature>
<organism evidence="10 11">
    <name type="scientific">Daphnia galeata</name>
    <dbReference type="NCBI Taxonomy" id="27404"/>
    <lineage>
        <taxon>Eukaryota</taxon>
        <taxon>Metazoa</taxon>
        <taxon>Ecdysozoa</taxon>
        <taxon>Arthropoda</taxon>
        <taxon>Crustacea</taxon>
        <taxon>Branchiopoda</taxon>
        <taxon>Diplostraca</taxon>
        <taxon>Cladocera</taxon>
        <taxon>Anomopoda</taxon>
        <taxon>Daphniidae</taxon>
        <taxon>Daphnia</taxon>
    </lineage>
</organism>
<dbReference type="InterPro" id="IPR003307">
    <property type="entry name" value="W2_domain"/>
</dbReference>
<evidence type="ECO:0000313" key="11">
    <source>
        <dbReference type="Proteomes" id="UP000789390"/>
    </source>
</evidence>
<evidence type="ECO:0000256" key="4">
    <source>
        <dbReference type="ARBA" id="ARBA00022553"/>
    </source>
</evidence>
<dbReference type="GO" id="GO:0001732">
    <property type="term" value="P:formation of cytoplasmic translation initiation complex"/>
    <property type="evidence" value="ECO:0007669"/>
    <property type="project" value="TreeGrafter"/>
</dbReference>
<feature type="region of interest" description="Disordered" evidence="8">
    <location>
        <begin position="591"/>
        <end position="648"/>
    </location>
</feature>
<dbReference type="PROSITE" id="PS51363">
    <property type="entry name" value="W2"/>
    <property type="match status" value="1"/>
</dbReference>
<proteinExistence type="inferred from homology"/>
<evidence type="ECO:0000256" key="3">
    <source>
        <dbReference type="ARBA" id="ARBA00022540"/>
    </source>
</evidence>
<dbReference type="InterPro" id="IPR016190">
    <property type="entry name" value="Transl_init_fac_IF2/IF5_Zn-bd"/>
</dbReference>
<keyword evidence="7" id="KW-0342">GTP-binding</keyword>
<dbReference type="InterPro" id="IPR045196">
    <property type="entry name" value="IF2/IF5"/>
</dbReference>
<feature type="compositionally biased region" description="Acidic residues" evidence="8">
    <location>
        <begin position="392"/>
        <end position="403"/>
    </location>
</feature>
<dbReference type="SMART" id="SM00653">
    <property type="entry name" value="eIF2B_5"/>
    <property type="match status" value="1"/>
</dbReference>
<dbReference type="GO" id="GO:0005829">
    <property type="term" value="C:cytosol"/>
    <property type="evidence" value="ECO:0007669"/>
    <property type="project" value="TreeGrafter"/>
</dbReference>
<accession>A0A8J2S283</accession>
<dbReference type="FunFam" id="1.25.40.180:FF:000018">
    <property type="entry name" value="eukaryotic translation initiation factor 5"/>
    <property type="match status" value="1"/>
</dbReference>
<comment type="similarity">
    <text evidence="1">Belongs to the eIF-2-beta/eIF-5 family.</text>
</comment>
<dbReference type="Gene3D" id="3.30.30.170">
    <property type="match status" value="1"/>
</dbReference>
<dbReference type="FunFam" id="2.20.25.350:FF:000001">
    <property type="entry name" value="Eukaryotic translation initiation factor 5"/>
    <property type="match status" value="1"/>
</dbReference>
<dbReference type="SUPFAM" id="SSF48371">
    <property type="entry name" value="ARM repeat"/>
    <property type="match status" value="1"/>
</dbReference>
<reference evidence="10" key="1">
    <citation type="submission" date="2021-11" db="EMBL/GenBank/DDBJ databases">
        <authorList>
            <person name="Schell T."/>
        </authorList>
    </citation>
    <scope>NUCLEOTIDE SEQUENCE</scope>
    <source>
        <strain evidence="10">M5</strain>
    </source>
</reference>
<evidence type="ECO:0000256" key="2">
    <source>
        <dbReference type="ARBA" id="ARBA00018059"/>
    </source>
</evidence>
<comment type="caution">
    <text evidence="10">The sequence shown here is derived from an EMBL/GenBank/DDBJ whole genome shotgun (WGS) entry which is preliminary data.</text>
</comment>
<feature type="compositionally biased region" description="Acidic residues" evidence="8">
    <location>
        <begin position="638"/>
        <end position="648"/>
    </location>
</feature>
<dbReference type="GO" id="GO:0005525">
    <property type="term" value="F:GTP binding"/>
    <property type="evidence" value="ECO:0007669"/>
    <property type="project" value="UniProtKB-KW"/>
</dbReference>
<evidence type="ECO:0000256" key="5">
    <source>
        <dbReference type="ARBA" id="ARBA00022741"/>
    </source>
</evidence>
<dbReference type="Gene3D" id="1.25.40.180">
    <property type="match status" value="1"/>
</dbReference>
<dbReference type="InterPro" id="IPR016189">
    <property type="entry name" value="Transl_init_fac_IF2/IF5_N"/>
</dbReference>
<dbReference type="AlphaFoldDB" id="A0A8J2S283"/>
<name>A0A8J2S283_9CRUS</name>
<gene>
    <name evidence="10" type="ORF">DGAL_LOCUS16777</name>
</gene>
<keyword evidence="3" id="KW-0396">Initiation factor</keyword>
<dbReference type="Pfam" id="PF01873">
    <property type="entry name" value="eIF-5_eIF-2B"/>
    <property type="match status" value="1"/>
</dbReference>
<evidence type="ECO:0000256" key="1">
    <source>
        <dbReference type="ARBA" id="ARBA00010397"/>
    </source>
</evidence>
<evidence type="ECO:0000259" key="9">
    <source>
        <dbReference type="PROSITE" id="PS51363"/>
    </source>
</evidence>
<dbReference type="GO" id="GO:0003743">
    <property type="term" value="F:translation initiation factor activity"/>
    <property type="evidence" value="ECO:0007669"/>
    <property type="project" value="UniProtKB-KW"/>
</dbReference>
<evidence type="ECO:0000256" key="7">
    <source>
        <dbReference type="ARBA" id="ARBA00023134"/>
    </source>
</evidence>
<evidence type="ECO:0000313" key="10">
    <source>
        <dbReference type="EMBL" id="CAH0112978.1"/>
    </source>
</evidence>
<dbReference type="Gene3D" id="2.20.25.350">
    <property type="match status" value="1"/>
</dbReference>
<sequence>MTIYNYNCGEYWYFCCSCIVDTLISLLCSIISTHTVHPDLLRFSSRLENDKRCPLGVVSIVLNEQVIDCQSYRVFGGGLASRHFILQPWPYLLSFILHAAFFTISGESWRLVSSGVSAPENDIVINVHVDFQTLPSGKSKDIKIFQWSSLEVKGDKVLYLHFLSGDYSHFDFHVIHHIHFEEQALNSMVDFDPNHNIFAYLVNQNNKSIAKMALNVNRNVADAFYRYKMPRLLAKVEGKGNGIKTVIVNMTEVAKALGRPPTYPTKFFGCELGAQTQFDIKNDRFIVNGAHEAGKLQQMLDIFIKKFVLCPGCDNPETVLTVYAKKQTISQSCKACGYNGQLDMRHKLTTFILKNPPELSPAAQGASLTEGKKAKRGKKSDGQSGEKGSDGSENELDATKDVDEDDWAVDVSEAAVKARMEDLTNGAKGLTISDDMEKTPKERIDLFYSFVKQRRDQGMLTKPGIDKDIVSEAERLDVKDKAPLILCELIFDSNILSQMKNFRTLLSRSTQGNPKAQKALLGGVECIIQLNQTTLLPKVPHILKGLYDLDLVDEDVMIDWGSKPSRKYVSKELNADILAKAQPFITWLKEAEEESEEDSDDSDVEIEYDDRARPATLIEQRNAAPQSTKTVVKVKSDDNEEDLDIDAI</sequence>
<evidence type="ECO:0000256" key="6">
    <source>
        <dbReference type="ARBA" id="ARBA00022917"/>
    </source>
</evidence>
<feature type="domain" description="W2" evidence="9">
    <location>
        <begin position="437"/>
        <end position="598"/>
    </location>
</feature>
<dbReference type="EMBL" id="CAKKLH010000335">
    <property type="protein sequence ID" value="CAH0112978.1"/>
    <property type="molecule type" value="Genomic_DNA"/>
</dbReference>
<keyword evidence="6" id="KW-0648">Protein biosynthesis</keyword>
<dbReference type="FunFam" id="3.30.30.170:FF:000002">
    <property type="entry name" value="Eukaryotic translation initiation factor 5"/>
    <property type="match status" value="1"/>
</dbReference>
<dbReference type="GO" id="GO:0005092">
    <property type="term" value="F:GDP-dissociation inhibitor activity"/>
    <property type="evidence" value="ECO:0007669"/>
    <property type="project" value="TreeGrafter"/>
</dbReference>